<protein>
    <submittedName>
        <fullName evidence="1">Uncharacterized protein</fullName>
    </submittedName>
</protein>
<reference evidence="1" key="1">
    <citation type="submission" date="2022-10" db="EMBL/GenBank/DDBJ databases">
        <title>Chitiniphilus purpureus sp. nov., a novel chitin-degrading bacterium isolated from crawfish pond sediment.</title>
        <authorList>
            <person name="Li K."/>
        </authorList>
    </citation>
    <scope>NUCLEOTIDE SEQUENCE</scope>
    <source>
        <strain evidence="1">CD1</strain>
    </source>
</reference>
<keyword evidence="2" id="KW-1185">Reference proteome</keyword>
<name>A0ABY6DHM1_9NEIS</name>
<gene>
    <name evidence="1" type="ORF">N8I74_10980</name>
</gene>
<dbReference type="Pfam" id="PF06892">
    <property type="entry name" value="Phage_CP76"/>
    <property type="match status" value="1"/>
</dbReference>
<proteinExistence type="predicted"/>
<dbReference type="Proteomes" id="UP001061302">
    <property type="component" value="Chromosome"/>
</dbReference>
<dbReference type="RefSeq" id="WP_263123120.1">
    <property type="nucleotide sequence ID" value="NZ_CP106753.1"/>
</dbReference>
<organism evidence="1 2">
    <name type="scientific">Chitiniphilus purpureus</name>
    <dbReference type="NCBI Taxonomy" id="2981137"/>
    <lineage>
        <taxon>Bacteria</taxon>
        <taxon>Pseudomonadati</taxon>
        <taxon>Pseudomonadota</taxon>
        <taxon>Betaproteobacteria</taxon>
        <taxon>Neisseriales</taxon>
        <taxon>Chitinibacteraceae</taxon>
        <taxon>Chitiniphilus</taxon>
    </lineage>
</organism>
<sequence>MSVRDVIHQLCLQFPGGYDAMAVAVGVSTGAMLRQKVLGHKGARLDIDEALMIQSASDNHQVIEALARECNGQFVYVPAASAVDRVDIGRALSELSIRTGALAQTFSESVRDDELDLIERRALEAGARAVGECAMSFAALCVAVYGNADAQGAGDDGTA</sequence>
<evidence type="ECO:0000313" key="1">
    <source>
        <dbReference type="EMBL" id="UXY13845.1"/>
    </source>
</evidence>
<dbReference type="InterPro" id="IPR009679">
    <property type="entry name" value="Phage_186_CII-like"/>
</dbReference>
<dbReference type="EMBL" id="CP106753">
    <property type="protein sequence ID" value="UXY13845.1"/>
    <property type="molecule type" value="Genomic_DNA"/>
</dbReference>
<accession>A0ABY6DHM1</accession>
<evidence type="ECO:0000313" key="2">
    <source>
        <dbReference type="Proteomes" id="UP001061302"/>
    </source>
</evidence>